<dbReference type="PANTHER" id="PTHR11741">
    <property type="entry name" value="ELONGATION FACTOR TS"/>
    <property type="match status" value="1"/>
</dbReference>
<dbReference type="Pfam" id="PF00889">
    <property type="entry name" value="EF_TS"/>
    <property type="match status" value="1"/>
</dbReference>
<organism evidence="7 8">
    <name type="scientific">Candidatus Gottesmanbacteria bacterium RBG_13_45_10</name>
    <dbReference type="NCBI Taxonomy" id="1798370"/>
    <lineage>
        <taxon>Bacteria</taxon>
        <taxon>Candidatus Gottesmaniibacteriota</taxon>
    </lineage>
</organism>
<evidence type="ECO:0000259" key="6">
    <source>
        <dbReference type="Pfam" id="PF00889"/>
    </source>
</evidence>
<dbReference type="CDD" id="cd14275">
    <property type="entry name" value="UBA_EF-Ts"/>
    <property type="match status" value="1"/>
</dbReference>
<name>A0A1F5ZGT7_9BACT</name>
<proteinExistence type="inferred from homology"/>
<dbReference type="SUPFAM" id="SSF46934">
    <property type="entry name" value="UBA-like"/>
    <property type="match status" value="1"/>
</dbReference>
<keyword evidence="3 5" id="KW-0251">Elongation factor</keyword>
<dbReference type="InterPro" id="IPR009060">
    <property type="entry name" value="UBA-like_sf"/>
</dbReference>
<reference evidence="7 8" key="1">
    <citation type="journal article" date="2016" name="Nat. Commun.">
        <title>Thousands of microbial genomes shed light on interconnected biogeochemical processes in an aquifer system.</title>
        <authorList>
            <person name="Anantharaman K."/>
            <person name="Brown C.T."/>
            <person name="Hug L.A."/>
            <person name="Sharon I."/>
            <person name="Castelle C.J."/>
            <person name="Probst A.J."/>
            <person name="Thomas B.C."/>
            <person name="Singh A."/>
            <person name="Wilkins M.J."/>
            <person name="Karaoz U."/>
            <person name="Brodie E.L."/>
            <person name="Williams K.H."/>
            <person name="Hubbard S.S."/>
            <person name="Banfield J.F."/>
        </authorList>
    </citation>
    <scope>NUCLEOTIDE SEQUENCE [LARGE SCALE GENOMIC DNA]</scope>
</reference>
<dbReference type="InterPro" id="IPR014039">
    <property type="entry name" value="Transl_elong_EFTs/EF1B_dimer"/>
</dbReference>
<dbReference type="InterPro" id="IPR001816">
    <property type="entry name" value="Transl_elong_EFTs/EF1B"/>
</dbReference>
<dbReference type="InterPro" id="IPR036402">
    <property type="entry name" value="EF-Ts_dimer_sf"/>
</dbReference>
<dbReference type="STRING" id="1798370.A2Z00_02745"/>
<feature type="domain" description="Translation elongation factor EFTs/EF1B dimerisation" evidence="6">
    <location>
        <begin position="71"/>
        <end position="148"/>
    </location>
</feature>
<comment type="subcellular location">
    <subcellularLocation>
        <location evidence="5">Cytoplasm</location>
    </subcellularLocation>
</comment>
<dbReference type="Proteomes" id="UP000177268">
    <property type="component" value="Unassembled WGS sequence"/>
</dbReference>
<dbReference type="FunFam" id="1.10.8.10:FF:000001">
    <property type="entry name" value="Elongation factor Ts"/>
    <property type="match status" value="1"/>
</dbReference>
<evidence type="ECO:0000313" key="8">
    <source>
        <dbReference type="Proteomes" id="UP000177268"/>
    </source>
</evidence>
<dbReference type="EMBL" id="MFIZ01000025">
    <property type="protein sequence ID" value="OGG11524.1"/>
    <property type="molecule type" value="Genomic_DNA"/>
</dbReference>
<feature type="region of interest" description="Involved in Mg(2+) ion dislocation from EF-Tu" evidence="5">
    <location>
        <begin position="80"/>
        <end position="83"/>
    </location>
</feature>
<evidence type="ECO:0000256" key="5">
    <source>
        <dbReference type="HAMAP-Rule" id="MF_00050"/>
    </source>
</evidence>
<comment type="similarity">
    <text evidence="1 5">Belongs to the EF-Ts family.</text>
</comment>
<dbReference type="Gene3D" id="1.10.8.10">
    <property type="entry name" value="DNA helicase RuvA subunit, C-terminal domain"/>
    <property type="match status" value="1"/>
</dbReference>
<dbReference type="SUPFAM" id="SSF54713">
    <property type="entry name" value="Elongation factor Ts (EF-Ts), dimerisation domain"/>
    <property type="match status" value="1"/>
</dbReference>
<dbReference type="PANTHER" id="PTHR11741:SF0">
    <property type="entry name" value="ELONGATION FACTOR TS, MITOCHONDRIAL"/>
    <property type="match status" value="1"/>
</dbReference>
<accession>A0A1F5ZGT7</accession>
<evidence type="ECO:0000256" key="2">
    <source>
        <dbReference type="ARBA" id="ARBA00016956"/>
    </source>
</evidence>
<dbReference type="AlphaFoldDB" id="A0A1F5ZGT7"/>
<keyword evidence="4 5" id="KW-0648">Protein biosynthesis</keyword>
<comment type="function">
    <text evidence="5">Associates with the EF-Tu.GDP complex and induces the exchange of GDP to GTP. It remains bound to the aminoacyl-tRNA.EF-Tu.GTP complex up to the GTP hydrolysis stage on the ribosome.</text>
</comment>
<evidence type="ECO:0000313" key="7">
    <source>
        <dbReference type="EMBL" id="OGG11524.1"/>
    </source>
</evidence>
<protein>
    <recommendedName>
        <fullName evidence="2 5">Elongation factor Ts</fullName>
        <shortName evidence="5">EF-Ts</shortName>
    </recommendedName>
</protein>
<gene>
    <name evidence="5" type="primary">tsf</name>
    <name evidence="7" type="ORF">A2Z00_02745</name>
</gene>
<dbReference type="GO" id="GO:0005737">
    <property type="term" value="C:cytoplasm"/>
    <property type="evidence" value="ECO:0007669"/>
    <property type="project" value="UniProtKB-SubCell"/>
</dbReference>
<evidence type="ECO:0000256" key="1">
    <source>
        <dbReference type="ARBA" id="ARBA00005532"/>
    </source>
</evidence>
<comment type="caution">
    <text evidence="7">The sequence shown here is derived from an EMBL/GenBank/DDBJ whole genome shotgun (WGS) entry which is preliminary data.</text>
</comment>
<sequence>MNISLTLLKKLREETSAGVSDCRQALEDANGDYAKAKKLLMERGIEKAAKKKDRKTASGLIESYVHSGKVGVLVELRCETDFVARTDDFKYLAHELALQVAAMDPKNVSALLSGAYIRDASLTIEAFVKQTIAKLGENITVARFTRMALDE</sequence>
<dbReference type="HAMAP" id="MF_00050">
    <property type="entry name" value="EF_Ts"/>
    <property type="match status" value="1"/>
</dbReference>
<dbReference type="NCBIfam" id="TIGR00116">
    <property type="entry name" value="tsf"/>
    <property type="match status" value="1"/>
</dbReference>
<dbReference type="GO" id="GO:0003746">
    <property type="term" value="F:translation elongation factor activity"/>
    <property type="evidence" value="ECO:0007669"/>
    <property type="project" value="UniProtKB-UniRule"/>
</dbReference>
<evidence type="ECO:0000256" key="4">
    <source>
        <dbReference type="ARBA" id="ARBA00022917"/>
    </source>
</evidence>
<keyword evidence="5" id="KW-0963">Cytoplasm</keyword>
<evidence type="ECO:0000256" key="3">
    <source>
        <dbReference type="ARBA" id="ARBA00022768"/>
    </source>
</evidence>
<dbReference type="Gene3D" id="3.30.479.20">
    <property type="entry name" value="Elongation factor Ts, dimerisation domain"/>
    <property type="match status" value="1"/>
</dbReference>